<keyword evidence="4" id="KW-1185">Reference proteome</keyword>
<dbReference type="OrthoDB" id="9809206at2"/>
<dbReference type="PANTHER" id="PTHR24567">
    <property type="entry name" value="CRP FAMILY TRANSCRIPTIONAL REGULATORY PROTEIN"/>
    <property type="match status" value="1"/>
</dbReference>
<sequence>MPPYSFGATMVAQYKSLSHVKIASTDEEREAIFRFRYRVYIEEMNQRPAHADHRRQQLCDPHDRSAVLFYIREGDEVVASVRRNFIDLADCPPGWCEAFALDRFAGFAAGALTVSSRFVIAHRLRHSTIAARLVAGAYRHSREAGVRFDFLLCRWYLIDLYEHLGYRRYLHNYRDPNEPVGLMTPMVCVPEDAEYLRSVGSPFARVADGFPNDITGGVWLFEQFPQLPEFSSVRSTPLEGRWSKLRQILGGPPEQIIRMLRGLSEVDAKALLKHAILHRVRVGRVILQPGDQLGALFIVVSGTVALDYPGNSDRPPNILSVGECFAAEGLLASCGATGQAVALSEVQLLILPEQTVVQTERKHPQTVCRLRTNLLQEPCGKFLSPVVLHPGKQQTNDRLH</sequence>
<proteinExistence type="predicted"/>
<dbReference type="EnsemblBacteria" id="BAC89038">
    <property type="protein sequence ID" value="BAC89038"/>
    <property type="gene ID" value="BAC89038"/>
</dbReference>
<gene>
    <name evidence="3" type="ordered locus">glr1097</name>
</gene>
<dbReference type="EMBL" id="BA000045">
    <property type="protein sequence ID" value="BAC89038.1"/>
    <property type="molecule type" value="Genomic_DNA"/>
</dbReference>
<reference evidence="3 4" key="1">
    <citation type="journal article" date="2003" name="DNA Res.">
        <title>Complete genome structure of Gloeobacter violaceus PCC 7421, a cyanobacterium that lacks thylakoids.</title>
        <authorList>
            <person name="Nakamura Y."/>
            <person name="Kaneko T."/>
            <person name="Sato S."/>
            <person name="Mimuro M."/>
            <person name="Miyashita H."/>
            <person name="Tsuchiya T."/>
            <person name="Sasamoto S."/>
            <person name="Watanabe A."/>
            <person name="Kawashima K."/>
            <person name="Kishida Y."/>
            <person name="Kiyokawa C."/>
            <person name="Kohara M."/>
            <person name="Matsumoto M."/>
            <person name="Matsuno A."/>
            <person name="Nakazaki N."/>
            <person name="Shimpo S."/>
            <person name="Takeuchi C."/>
            <person name="Yamada M."/>
            <person name="Tabata S."/>
        </authorList>
    </citation>
    <scope>NUCLEOTIDE SEQUENCE [LARGE SCALE GENOMIC DNA]</scope>
    <source>
        <strain evidence="4">ATCC 29082 / PCC 7421</strain>
    </source>
</reference>
<dbReference type="GO" id="GO:0016747">
    <property type="term" value="F:acyltransferase activity, transferring groups other than amino-acyl groups"/>
    <property type="evidence" value="ECO:0007669"/>
    <property type="project" value="InterPro"/>
</dbReference>
<evidence type="ECO:0000259" key="1">
    <source>
        <dbReference type="PROSITE" id="PS50042"/>
    </source>
</evidence>
<accession>Q7NLM5</accession>
<reference evidence="3 4" key="2">
    <citation type="journal article" date="2003" name="DNA Res.">
        <title>Complete genome structure of Gloeobacter violaceus PCC 7421, a cyanobacterium that lacks thylakoids (supplement).</title>
        <authorList>
            <person name="Nakamura Y."/>
            <person name="Kaneko T."/>
            <person name="Sato S."/>
            <person name="Mimuro M."/>
            <person name="Miyashita H."/>
            <person name="Tsuchiya T."/>
            <person name="Sasamoto S."/>
            <person name="Watanabe A."/>
            <person name="Kawashima K."/>
            <person name="Kishida Y."/>
            <person name="Kiyokawa C."/>
            <person name="Kohara M."/>
            <person name="Matsumoto M."/>
            <person name="Matsuno A."/>
            <person name="Nakazaki N."/>
            <person name="Shimpo S."/>
            <person name="Takeuchi C."/>
            <person name="Yamada M."/>
            <person name="Tabata S."/>
        </authorList>
    </citation>
    <scope>NUCLEOTIDE SEQUENCE [LARGE SCALE GENOMIC DNA]</scope>
    <source>
        <strain evidence="4">ATCC 29082 / PCC 7421</strain>
    </source>
</reference>
<dbReference type="GO" id="GO:0005829">
    <property type="term" value="C:cytosol"/>
    <property type="evidence" value="ECO:0000318"/>
    <property type="project" value="GO_Central"/>
</dbReference>
<dbReference type="Gene3D" id="3.40.630.30">
    <property type="match status" value="1"/>
</dbReference>
<dbReference type="STRING" id="251221.gene:10758576"/>
<protein>
    <submittedName>
        <fullName evidence="3">Glr1097 protein</fullName>
    </submittedName>
</protein>
<evidence type="ECO:0000313" key="3">
    <source>
        <dbReference type="EMBL" id="BAC89038.1"/>
    </source>
</evidence>
<dbReference type="Pfam" id="PF00027">
    <property type="entry name" value="cNMP_binding"/>
    <property type="match status" value="1"/>
</dbReference>
<dbReference type="InterPro" id="IPR014710">
    <property type="entry name" value="RmlC-like_jellyroll"/>
</dbReference>
<dbReference type="Pfam" id="PF13444">
    <property type="entry name" value="Acetyltransf_5"/>
    <property type="match status" value="1"/>
</dbReference>
<dbReference type="eggNOG" id="COG0664">
    <property type="taxonomic scope" value="Bacteria"/>
</dbReference>
<dbReference type="PROSITE" id="PS51186">
    <property type="entry name" value="GNAT"/>
    <property type="match status" value="1"/>
</dbReference>
<dbReference type="KEGG" id="gvi:glr1097"/>
<dbReference type="FunFam" id="3.40.630.30:FF:000393">
    <property type="entry name" value="Glr1099 protein"/>
    <property type="match status" value="1"/>
</dbReference>
<dbReference type="SMART" id="SM00100">
    <property type="entry name" value="cNMP"/>
    <property type="match status" value="1"/>
</dbReference>
<dbReference type="SUPFAM" id="SSF51206">
    <property type="entry name" value="cAMP-binding domain-like"/>
    <property type="match status" value="1"/>
</dbReference>
<dbReference type="SUPFAM" id="SSF55729">
    <property type="entry name" value="Acyl-CoA N-acyltransferases (Nat)"/>
    <property type="match status" value="1"/>
</dbReference>
<feature type="domain" description="N-acetyltransferase" evidence="2">
    <location>
        <begin position="18"/>
        <end position="191"/>
    </location>
</feature>
<name>Q7NLM5_GLOVI</name>
<dbReference type="InterPro" id="IPR000182">
    <property type="entry name" value="GNAT_dom"/>
</dbReference>
<dbReference type="InterPro" id="IPR050397">
    <property type="entry name" value="Env_Response_Regulators"/>
</dbReference>
<feature type="domain" description="Cyclic nucleotide-binding" evidence="1">
    <location>
        <begin position="259"/>
        <end position="377"/>
    </location>
</feature>
<evidence type="ECO:0000259" key="2">
    <source>
        <dbReference type="PROSITE" id="PS51186"/>
    </source>
</evidence>
<evidence type="ECO:0000313" key="4">
    <source>
        <dbReference type="Proteomes" id="UP000000557"/>
    </source>
</evidence>
<dbReference type="Gene3D" id="2.60.120.10">
    <property type="entry name" value="Jelly Rolls"/>
    <property type="match status" value="1"/>
</dbReference>
<dbReference type="InParanoid" id="Q7NLM5"/>
<dbReference type="InterPro" id="IPR000595">
    <property type="entry name" value="cNMP-bd_dom"/>
</dbReference>
<dbReference type="Proteomes" id="UP000000557">
    <property type="component" value="Chromosome"/>
</dbReference>
<dbReference type="InterPro" id="IPR016181">
    <property type="entry name" value="Acyl_CoA_acyltransferase"/>
</dbReference>
<dbReference type="PANTHER" id="PTHR24567:SF74">
    <property type="entry name" value="HTH-TYPE TRANSCRIPTIONAL REGULATOR ARCR"/>
    <property type="match status" value="1"/>
</dbReference>
<dbReference type="AlphaFoldDB" id="Q7NLM5"/>
<organism evidence="3 4">
    <name type="scientific">Gloeobacter violaceus (strain ATCC 29082 / PCC 7421)</name>
    <dbReference type="NCBI Taxonomy" id="251221"/>
    <lineage>
        <taxon>Bacteria</taxon>
        <taxon>Bacillati</taxon>
        <taxon>Cyanobacteriota</taxon>
        <taxon>Cyanophyceae</taxon>
        <taxon>Gloeobacterales</taxon>
        <taxon>Gloeobacteraceae</taxon>
        <taxon>Gloeobacter</taxon>
    </lineage>
</organism>
<dbReference type="FunFam" id="2.60.120.10:FF:000505">
    <property type="entry name" value="Glr1099 protein"/>
    <property type="match status" value="1"/>
</dbReference>
<dbReference type="PROSITE" id="PS50042">
    <property type="entry name" value="CNMP_BINDING_3"/>
    <property type="match status" value="1"/>
</dbReference>
<dbReference type="InterPro" id="IPR018490">
    <property type="entry name" value="cNMP-bd_dom_sf"/>
</dbReference>
<dbReference type="HOGENOM" id="CLU_061375_0_0_3"/>
<dbReference type="GO" id="GO:0003700">
    <property type="term" value="F:DNA-binding transcription factor activity"/>
    <property type="evidence" value="ECO:0000318"/>
    <property type="project" value="GO_Central"/>
</dbReference>
<dbReference type="CDD" id="cd00038">
    <property type="entry name" value="CAP_ED"/>
    <property type="match status" value="1"/>
</dbReference>